<evidence type="ECO:0000256" key="1">
    <source>
        <dbReference type="SAM" id="MobiDB-lite"/>
    </source>
</evidence>
<keyword evidence="2" id="KW-0472">Membrane</keyword>
<evidence type="ECO:0000256" key="2">
    <source>
        <dbReference type="SAM" id="Phobius"/>
    </source>
</evidence>
<feature type="transmembrane region" description="Helical" evidence="2">
    <location>
        <begin position="6"/>
        <end position="28"/>
    </location>
</feature>
<dbReference type="AlphaFoldDB" id="A0A0J9XB92"/>
<evidence type="ECO:0000313" key="3">
    <source>
        <dbReference type="EMBL" id="CDO54464.1"/>
    </source>
</evidence>
<feature type="compositionally biased region" description="Acidic residues" evidence="1">
    <location>
        <begin position="73"/>
        <end position="84"/>
    </location>
</feature>
<keyword evidence="4" id="KW-1185">Reference proteome</keyword>
<gene>
    <name evidence="3" type="ORF">BN980_GECA07s05202g</name>
</gene>
<organism evidence="3 4">
    <name type="scientific">Geotrichum candidum</name>
    <name type="common">Oospora lactis</name>
    <name type="synonym">Dipodascus geotrichum</name>
    <dbReference type="NCBI Taxonomy" id="1173061"/>
    <lineage>
        <taxon>Eukaryota</taxon>
        <taxon>Fungi</taxon>
        <taxon>Dikarya</taxon>
        <taxon>Ascomycota</taxon>
        <taxon>Saccharomycotina</taxon>
        <taxon>Dipodascomycetes</taxon>
        <taxon>Dipodascales</taxon>
        <taxon>Dipodascaceae</taxon>
        <taxon>Geotrichum</taxon>
    </lineage>
</organism>
<feature type="region of interest" description="Disordered" evidence="1">
    <location>
        <begin position="125"/>
        <end position="153"/>
    </location>
</feature>
<feature type="compositionally biased region" description="Basic and acidic residues" evidence="1">
    <location>
        <begin position="55"/>
        <end position="72"/>
    </location>
</feature>
<proteinExistence type="predicted"/>
<feature type="compositionally biased region" description="Low complexity" evidence="1">
    <location>
        <begin position="90"/>
        <end position="103"/>
    </location>
</feature>
<name>A0A0J9XB92_GEOCN</name>
<feature type="region of interest" description="Disordered" evidence="1">
    <location>
        <begin position="39"/>
        <end position="103"/>
    </location>
</feature>
<reference evidence="3" key="1">
    <citation type="submission" date="2014-03" db="EMBL/GenBank/DDBJ databases">
        <authorList>
            <person name="Casaregola S."/>
        </authorList>
    </citation>
    <scope>NUCLEOTIDE SEQUENCE [LARGE SCALE GENOMIC DNA]</scope>
    <source>
        <strain evidence="3">CLIB 918</strain>
    </source>
</reference>
<evidence type="ECO:0000313" key="4">
    <source>
        <dbReference type="Proteomes" id="UP000242525"/>
    </source>
</evidence>
<accession>A0A0J9XB92</accession>
<dbReference type="Proteomes" id="UP000242525">
    <property type="component" value="Unassembled WGS sequence"/>
</dbReference>
<keyword evidence="2" id="KW-0812">Transmembrane</keyword>
<dbReference type="EMBL" id="CCBN010000007">
    <property type="protein sequence ID" value="CDO54464.1"/>
    <property type="molecule type" value="Genomic_DNA"/>
</dbReference>
<keyword evidence="2" id="KW-1133">Transmembrane helix</keyword>
<protein>
    <submittedName>
        <fullName evidence="3">Uncharacterized protein</fullName>
    </submittedName>
</protein>
<feature type="compositionally biased region" description="Polar residues" evidence="1">
    <location>
        <begin position="125"/>
        <end position="150"/>
    </location>
</feature>
<feature type="compositionally biased region" description="Low complexity" evidence="1">
    <location>
        <begin position="43"/>
        <end position="52"/>
    </location>
</feature>
<sequence>MGFIYAAMYGGVAGLAAAGVFIVVKHIIERNQLPVRVQGSLPKNKNNRNTNNPEYHIHDDNWEDNYSLREESNKEEEDEEETDDYVNCQTSSLNRSRSTNNSRLMRSRLDRKRDDDFKKFNMSTKRTAASRNPIISSDDVTTPGFTTSDGSEFEDDTIRLEAYKPQIPRTRFNQ</sequence>
<comment type="caution">
    <text evidence="3">The sequence shown here is derived from an EMBL/GenBank/DDBJ whole genome shotgun (WGS) entry which is preliminary data.</text>
</comment>